<gene>
    <name evidence="1" type="ORF">EYF80_053965</name>
</gene>
<accession>A0A4Z2F5Y2</accession>
<keyword evidence="2" id="KW-1185">Reference proteome</keyword>
<dbReference type="Proteomes" id="UP000314294">
    <property type="component" value="Unassembled WGS sequence"/>
</dbReference>
<proteinExistence type="predicted"/>
<protein>
    <submittedName>
        <fullName evidence="1">Uncharacterized protein</fullName>
    </submittedName>
</protein>
<evidence type="ECO:0000313" key="1">
    <source>
        <dbReference type="EMBL" id="TNN35872.1"/>
    </source>
</evidence>
<comment type="caution">
    <text evidence="1">The sequence shown here is derived from an EMBL/GenBank/DDBJ whole genome shotgun (WGS) entry which is preliminary data.</text>
</comment>
<organism evidence="1 2">
    <name type="scientific">Liparis tanakae</name>
    <name type="common">Tanaka's snailfish</name>
    <dbReference type="NCBI Taxonomy" id="230148"/>
    <lineage>
        <taxon>Eukaryota</taxon>
        <taxon>Metazoa</taxon>
        <taxon>Chordata</taxon>
        <taxon>Craniata</taxon>
        <taxon>Vertebrata</taxon>
        <taxon>Euteleostomi</taxon>
        <taxon>Actinopterygii</taxon>
        <taxon>Neopterygii</taxon>
        <taxon>Teleostei</taxon>
        <taxon>Neoteleostei</taxon>
        <taxon>Acanthomorphata</taxon>
        <taxon>Eupercaria</taxon>
        <taxon>Perciformes</taxon>
        <taxon>Cottioidei</taxon>
        <taxon>Cottales</taxon>
        <taxon>Liparidae</taxon>
        <taxon>Liparis</taxon>
    </lineage>
</organism>
<dbReference type="EMBL" id="SRLO01001695">
    <property type="protein sequence ID" value="TNN35872.1"/>
    <property type="molecule type" value="Genomic_DNA"/>
</dbReference>
<reference evidence="1 2" key="1">
    <citation type="submission" date="2019-03" db="EMBL/GenBank/DDBJ databases">
        <title>First draft genome of Liparis tanakae, snailfish: a comprehensive survey of snailfish specific genes.</title>
        <authorList>
            <person name="Kim W."/>
            <person name="Song I."/>
            <person name="Jeong J.-H."/>
            <person name="Kim D."/>
            <person name="Kim S."/>
            <person name="Ryu S."/>
            <person name="Song J.Y."/>
            <person name="Lee S.K."/>
        </authorList>
    </citation>
    <scope>NUCLEOTIDE SEQUENCE [LARGE SCALE GENOMIC DNA]</scope>
    <source>
        <tissue evidence="1">Muscle</tissue>
    </source>
</reference>
<name>A0A4Z2F5Y2_9TELE</name>
<sequence>MQLQHMKHRLLYTQRSPLVLGAEAHSRDRQARSTAAYTSRKKMVTMLAMVLSFPENSTSWGGGGGGGRGQRSEVTLQTNPLIGSSDSDAPQLQTFRSHGIFKIKVQ</sequence>
<dbReference type="AlphaFoldDB" id="A0A4Z2F5Y2"/>
<evidence type="ECO:0000313" key="2">
    <source>
        <dbReference type="Proteomes" id="UP000314294"/>
    </source>
</evidence>